<gene>
    <name evidence="2" type="ORF">GA0061094_3453</name>
</gene>
<protein>
    <submittedName>
        <fullName evidence="2">Uncharacterized protein</fullName>
    </submittedName>
</protein>
<evidence type="ECO:0000313" key="3">
    <source>
        <dbReference type="Proteomes" id="UP000181997"/>
    </source>
</evidence>
<accession>A0A1C4D160</accession>
<feature type="transmembrane region" description="Helical" evidence="1">
    <location>
        <begin position="16"/>
        <end position="32"/>
    </location>
</feature>
<dbReference type="AlphaFoldDB" id="A0A1C4D160"/>
<dbReference type="Proteomes" id="UP000181997">
    <property type="component" value="Unassembled WGS sequence"/>
</dbReference>
<evidence type="ECO:0000256" key="1">
    <source>
        <dbReference type="SAM" id="Phobius"/>
    </source>
</evidence>
<organism evidence="2 3">
    <name type="scientific">[Bacillus] enclensis</name>
    <dbReference type="NCBI Taxonomy" id="1402860"/>
    <lineage>
        <taxon>Bacteria</taxon>
        <taxon>Bacillati</taxon>
        <taxon>Bacillota</taxon>
        <taxon>Bacilli</taxon>
        <taxon>Bacillales</taxon>
        <taxon>Bacillaceae</taxon>
        <taxon>Rossellomorea</taxon>
    </lineage>
</organism>
<dbReference type="EMBL" id="FMAU01000004">
    <property type="protein sequence ID" value="SCC24968.1"/>
    <property type="molecule type" value="Genomic_DNA"/>
</dbReference>
<name>A0A1C4D160_9BACI</name>
<evidence type="ECO:0000313" key="2">
    <source>
        <dbReference type="EMBL" id="SCC24968.1"/>
    </source>
</evidence>
<keyword evidence="3" id="KW-1185">Reference proteome</keyword>
<keyword evidence="1" id="KW-1133">Transmembrane helix</keyword>
<keyword evidence="1" id="KW-0472">Membrane</keyword>
<keyword evidence="1" id="KW-0812">Transmembrane</keyword>
<reference evidence="3" key="1">
    <citation type="submission" date="2016-08" db="EMBL/GenBank/DDBJ databases">
        <authorList>
            <person name="Varghese N."/>
            <person name="Submissions Spin"/>
        </authorList>
    </citation>
    <scope>NUCLEOTIDE SEQUENCE [LARGE SCALE GENOMIC DNA]</scope>
    <source>
        <strain evidence="3">SGD-1123</strain>
    </source>
</reference>
<sequence>MGVGRCIPQLISVEGFAFRGLLVSLLGIRLRAEKRRRLAQPRQA</sequence>
<proteinExistence type="predicted"/>